<comment type="caution">
    <text evidence="3">The sequence shown here is derived from an EMBL/GenBank/DDBJ whole genome shotgun (WGS) entry which is preliminary data.</text>
</comment>
<dbReference type="STRING" id="7102.A0A2A4JN80"/>
<keyword evidence="1" id="KW-0175">Coiled coil</keyword>
<reference evidence="3" key="1">
    <citation type="submission" date="2017-09" db="EMBL/GenBank/DDBJ databases">
        <title>Contemporary evolution of a Lepidopteran species, Heliothis virescens, in response to modern agricultural practices.</title>
        <authorList>
            <person name="Fritz M.L."/>
            <person name="Deyonke A.M."/>
            <person name="Papanicolaou A."/>
            <person name="Micinski S."/>
            <person name="Westbrook J."/>
            <person name="Gould F."/>
        </authorList>
    </citation>
    <scope>NUCLEOTIDE SEQUENCE [LARGE SCALE GENOMIC DNA]</scope>
    <source>
        <strain evidence="3">HvINT-</strain>
        <tissue evidence="3">Whole body</tissue>
    </source>
</reference>
<dbReference type="Pfam" id="PF25298">
    <property type="entry name" value="Baculo_FP_2nd"/>
    <property type="match status" value="1"/>
</dbReference>
<gene>
    <name evidence="3" type="ORF">B5V51_202</name>
</gene>
<dbReference type="AlphaFoldDB" id="A0A2A4JN80"/>
<dbReference type="EMBL" id="NWSH01001029">
    <property type="protein sequence ID" value="PCG73044.1"/>
    <property type="molecule type" value="Genomic_DNA"/>
</dbReference>
<evidence type="ECO:0000313" key="3">
    <source>
        <dbReference type="EMBL" id="PCG73044.1"/>
    </source>
</evidence>
<sequence length="310" mass="35216">MECQKCKKGLSKKGSHFICQGPCQGTFHRNCVKGLAADMKAGKNRIYCNNCEEEEGTDDDEPDAEEETRDLQKILKDIQKKVGAIPELKKHLDVIKHSISLLSDKYDTLIKEHEQAKDKIAKLEKSSVNITNKCVYLEKCNLALEQKLNEYEQSSRKLNIEIVGVEYLPDENVKEIVTKLGDEIGASSQNIEWVKRSRPVKQGSKPSSIIIGFKASGVECRNKWLEKRRQIFEKSITSNMIIPGGSVNNRIYINEDLIPTTRALLWNAKKQLHGICKYIWVSNGKILVKKAEGDKTVWLRSQSDINDLLK</sequence>
<dbReference type="Gene3D" id="3.30.40.10">
    <property type="entry name" value="Zinc/RING finger domain, C3HC4 (zinc finger)"/>
    <property type="match status" value="1"/>
</dbReference>
<feature type="domain" description="FP protein C-terminal" evidence="2">
    <location>
        <begin position="259"/>
        <end position="308"/>
    </location>
</feature>
<feature type="coiled-coil region" evidence="1">
    <location>
        <begin position="99"/>
        <end position="161"/>
    </location>
</feature>
<protein>
    <recommendedName>
        <fullName evidence="2">FP protein C-terminal domain-containing protein</fullName>
    </recommendedName>
</protein>
<dbReference type="InterPro" id="IPR057251">
    <property type="entry name" value="FP_C"/>
</dbReference>
<organism evidence="3">
    <name type="scientific">Heliothis virescens</name>
    <name type="common">Tobacco budworm moth</name>
    <dbReference type="NCBI Taxonomy" id="7102"/>
    <lineage>
        <taxon>Eukaryota</taxon>
        <taxon>Metazoa</taxon>
        <taxon>Ecdysozoa</taxon>
        <taxon>Arthropoda</taxon>
        <taxon>Hexapoda</taxon>
        <taxon>Insecta</taxon>
        <taxon>Pterygota</taxon>
        <taxon>Neoptera</taxon>
        <taxon>Endopterygota</taxon>
        <taxon>Lepidoptera</taxon>
        <taxon>Glossata</taxon>
        <taxon>Ditrysia</taxon>
        <taxon>Noctuoidea</taxon>
        <taxon>Noctuidae</taxon>
        <taxon>Heliothinae</taxon>
        <taxon>Heliothis</taxon>
    </lineage>
</organism>
<evidence type="ECO:0000259" key="2">
    <source>
        <dbReference type="Pfam" id="PF25298"/>
    </source>
</evidence>
<dbReference type="CDD" id="cd15489">
    <property type="entry name" value="PHD_SF"/>
    <property type="match status" value="1"/>
</dbReference>
<proteinExistence type="predicted"/>
<dbReference type="InterPro" id="IPR013083">
    <property type="entry name" value="Znf_RING/FYVE/PHD"/>
</dbReference>
<name>A0A2A4JN80_HELVI</name>
<accession>A0A2A4JN80</accession>
<evidence type="ECO:0000256" key="1">
    <source>
        <dbReference type="SAM" id="Coils"/>
    </source>
</evidence>